<sequence>MKRRQTDIPGAGIEALAALPRLPRPVYGHVLGLSNRAIGRRHRHPWVQLSYAAKGVVEVITDGGRYVAPPRHAVWVPPGLPHAVRCVEGTEIRSLYIDPAALATSDASDVPDRTCRVLVVAPLLRELIRGFSEFPVEYEEEGAQGRLATVLLDQLAAAPEAGLALPLPVDARLRRICRELQARPDSARTLAEHALRLAVSEKTLSRLFQQQTGLTFRAWRQRLRILSALPLLERGERVTDVAIACGYDSMSAFIAAFRWFAGVTPGEFFAGQR</sequence>
<accession>A0ABV7PGT5</accession>
<reference evidence="6" key="1">
    <citation type="journal article" date="2019" name="Int. J. Syst. Evol. Microbiol.">
        <title>The Global Catalogue of Microorganisms (GCM) 10K type strain sequencing project: providing services to taxonomists for standard genome sequencing and annotation.</title>
        <authorList>
            <consortium name="The Broad Institute Genomics Platform"/>
            <consortium name="The Broad Institute Genome Sequencing Center for Infectious Disease"/>
            <person name="Wu L."/>
            <person name="Ma J."/>
        </authorList>
    </citation>
    <scope>NUCLEOTIDE SEQUENCE [LARGE SCALE GENOMIC DNA]</scope>
    <source>
        <strain evidence="6">CCM 7480</strain>
    </source>
</reference>
<proteinExistence type="predicted"/>
<dbReference type="Pfam" id="PF02311">
    <property type="entry name" value="AraC_binding"/>
    <property type="match status" value="1"/>
</dbReference>
<dbReference type="PANTHER" id="PTHR11019:SF159">
    <property type="entry name" value="TRANSCRIPTIONAL REGULATOR-RELATED"/>
    <property type="match status" value="1"/>
</dbReference>
<evidence type="ECO:0000256" key="1">
    <source>
        <dbReference type="ARBA" id="ARBA00023015"/>
    </source>
</evidence>
<evidence type="ECO:0000256" key="2">
    <source>
        <dbReference type="ARBA" id="ARBA00023125"/>
    </source>
</evidence>
<dbReference type="PANTHER" id="PTHR11019">
    <property type="entry name" value="HTH-TYPE TRANSCRIPTIONAL REGULATOR NIMR"/>
    <property type="match status" value="1"/>
</dbReference>
<keyword evidence="1" id="KW-0805">Transcription regulation</keyword>
<dbReference type="Gene3D" id="2.60.120.10">
    <property type="entry name" value="Jelly Rolls"/>
    <property type="match status" value="1"/>
</dbReference>
<keyword evidence="3" id="KW-0804">Transcription</keyword>
<dbReference type="SUPFAM" id="SSF46689">
    <property type="entry name" value="Homeodomain-like"/>
    <property type="match status" value="1"/>
</dbReference>
<evidence type="ECO:0000259" key="4">
    <source>
        <dbReference type="PROSITE" id="PS01124"/>
    </source>
</evidence>
<keyword evidence="2" id="KW-0238">DNA-binding</keyword>
<dbReference type="InterPro" id="IPR018060">
    <property type="entry name" value="HTH_AraC"/>
</dbReference>
<dbReference type="Gene3D" id="1.10.10.60">
    <property type="entry name" value="Homeodomain-like"/>
    <property type="match status" value="1"/>
</dbReference>
<organism evidence="5 6">
    <name type="scientific">Massilia haematophila</name>
    <dbReference type="NCBI Taxonomy" id="457923"/>
    <lineage>
        <taxon>Bacteria</taxon>
        <taxon>Pseudomonadati</taxon>
        <taxon>Pseudomonadota</taxon>
        <taxon>Betaproteobacteria</taxon>
        <taxon>Burkholderiales</taxon>
        <taxon>Oxalobacteraceae</taxon>
        <taxon>Telluria group</taxon>
        <taxon>Massilia</taxon>
    </lineage>
</organism>
<dbReference type="SUPFAM" id="SSF51182">
    <property type="entry name" value="RmlC-like cupins"/>
    <property type="match status" value="1"/>
</dbReference>
<name>A0ABV7PGT5_9BURK</name>
<dbReference type="Pfam" id="PF12833">
    <property type="entry name" value="HTH_18"/>
    <property type="match status" value="1"/>
</dbReference>
<evidence type="ECO:0000313" key="5">
    <source>
        <dbReference type="EMBL" id="MFC3457393.1"/>
    </source>
</evidence>
<dbReference type="Proteomes" id="UP001595665">
    <property type="component" value="Unassembled WGS sequence"/>
</dbReference>
<dbReference type="InterPro" id="IPR018062">
    <property type="entry name" value="HTH_AraC-typ_CS"/>
</dbReference>
<dbReference type="SMART" id="SM00342">
    <property type="entry name" value="HTH_ARAC"/>
    <property type="match status" value="1"/>
</dbReference>
<dbReference type="PROSITE" id="PS01124">
    <property type="entry name" value="HTH_ARAC_FAMILY_2"/>
    <property type="match status" value="1"/>
</dbReference>
<evidence type="ECO:0000313" key="6">
    <source>
        <dbReference type="Proteomes" id="UP001595665"/>
    </source>
</evidence>
<dbReference type="RefSeq" id="WP_379733659.1">
    <property type="nucleotide sequence ID" value="NZ_JBHRVV010000001.1"/>
</dbReference>
<dbReference type="InterPro" id="IPR003313">
    <property type="entry name" value="AraC-bd"/>
</dbReference>
<dbReference type="PROSITE" id="PS00041">
    <property type="entry name" value="HTH_ARAC_FAMILY_1"/>
    <property type="match status" value="1"/>
</dbReference>
<dbReference type="InterPro" id="IPR009057">
    <property type="entry name" value="Homeodomain-like_sf"/>
</dbReference>
<gene>
    <name evidence="5" type="ORF">ACFOPH_03940</name>
</gene>
<dbReference type="EMBL" id="JBHRVV010000001">
    <property type="protein sequence ID" value="MFC3457393.1"/>
    <property type="molecule type" value="Genomic_DNA"/>
</dbReference>
<comment type="caution">
    <text evidence="5">The sequence shown here is derived from an EMBL/GenBank/DDBJ whole genome shotgun (WGS) entry which is preliminary data.</text>
</comment>
<dbReference type="InterPro" id="IPR011051">
    <property type="entry name" value="RmlC_Cupin_sf"/>
</dbReference>
<feature type="domain" description="HTH araC/xylS-type" evidence="4">
    <location>
        <begin position="174"/>
        <end position="271"/>
    </location>
</feature>
<protein>
    <submittedName>
        <fullName evidence="5">AraC family transcriptional regulator</fullName>
    </submittedName>
</protein>
<dbReference type="InterPro" id="IPR014710">
    <property type="entry name" value="RmlC-like_jellyroll"/>
</dbReference>
<keyword evidence="6" id="KW-1185">Reference proteome</keyword>
<dbReference type="CDD" id="cd06124">
    <property type="entry name" value="cupin_NimR-like_N"/>
    <property type="match status" value="1"/>
</dbReference>
<evidence type="ECO:0000256" key="3">
    <source>
        <dbReference type="ARBA" id="ARBA00023163"/>
    </source>
</evidence>